<accession>A0A2P2QFA2</accession>
<reference evidence="1" key="1">
    <citation type="submission" date="2018-02" db="EMBL/GenBank/DDBJ databases">
        <title>Rhizophora mucronata_Transcriptome.</title>
        <authorList>
            <person name="Meera S.P."/>
            <person name="Sreeshan A."/>
            <person name="Augustine A."/>
        </authorList>
    </citation>
    <scope>NUCLEOTIDE SEQUENCE</scope>
    <source>
        <tissue evidence="1">Leaf</tissue>
    </source>
</reference>
<sequence>MLSCLYYLKQSKENEILSSII</sequence>
<name>A0A2P2QFA2_RHIMU</name>
<proteinExistence type="predicted"/>
<dbReference type="AlphaFoldDB" id="A0A2P2QFA2"/>
<organism evidence="1">
    <name type="scientific">Rhizophora mucronata</name>
    <name type="common">Asiatic mangrove</name>
    <dbReference type="NCBI Taxonomy" id="61149"/>
    <lineage>
        <taxon>Eukaryota</taxon>
        <taxon>Viridiplantae</taxon>
        <taxon>Streptophyta</taxon>
        <taxon>Embryophyta</taxon>
        <taxon>Tracheophyta</taxon>
        <taxon>Spermatophyta</taxon>
        <taxon>Magnoliopsida</taxon>
        <taxon>eudicotyledons</taxon>
        <taxon>Gunneridae</taxon>
        <taxon>Pentapetalae</taxon>
        <taxon>rosids</taxon>
        <taxon>fabids</taxon>
        <taxon>Malpighiales</taxon>
        <taxon>Rhizophoraceae</taxon>
        <taxon>Rhizophora</taxon>
    </lineage>
</organism>
<dbReference type="EMBL" id="GGEC01085121">
    <property type="protein sequence ID" value="MBX65605.1"/>
    <property type="molecule type" value="Transcribed_RNA"/>
</dbReference>
<evidence type="ECO:0000313" key="1">
    <source>
        <dbReference type="EMBL" id="MBX65605.1"/>
    </source>
</evidence>
<protein>
    <submittedName>
        <fullName evidence="1">Uncharacterized protein</fullName>
    </submittedName>
</protein>